<evidence type="ECO:0000313" key="2">
    <source>
        <dbReference type="Proteomes" id="UP000318590"/>
    </source>
</evidence>
<name>A0A547PMK4_9RHOB</name>
<dbReference type="OrthoDB" id="5392377at2"/>
<dbReference type="EMBL" id="VFSV01000045">
    <property type="protein sequence ID" value="TRD15378.1"/>
    <property type="molecule type" value="Genomic_DNA"/>
</dbReference>
<comment type="caution">
    <text evidence="1">The sequence shown here is derived from an EMBL/GenBank/DDBJ whole genome shotgun (WGS) entry which is preliminary data.</text>
</comment>
<dbReference type="Proteomes" id="UP000318590">
    <property type="component" value="Unassembled WGS sequence"/>
</dbReference>
<dbReference type="InterPro" id="IPR013381">
    <property type="entry name" value="CRISPR-assoc_prot_Cse1"/>
</dbReference>
<organism evidence="1 2">
    <name type="scientific">Palleronia caenipelagi</name>
    <dbReference type="NCBI Taxonomy" id="2489174"/>
    <lineage>
        <taxon>Bacteria</taxon>
        <taxon>Pseudomonadati</taxon>
        <taxon>Pseudomonadota</taxon>
        <taxon>Alphaproteobacteria</taxon>
        <taxon>Rhodobacterales</taxon>
        <taxon>Roseobacteraceae</taxon>
        <taxon>Palleronia</taxon>
    </lineage>
</organism>
<dbReference type="NCBIfam" id="TIGR02547">
    <property type="entry name" value="casA_cse1"/>
    <property type="match status" value="1"/>
</dbReference>
<protein>
    <submittedName>
        <fullName evidence="1">Type I-E CRISPR-associated protein Cse1/CasA</fullName>
    </submittedName>
</protein>
<sequence length="489" mass="53898">MLNLLTNSWIPVRRTTGTDVIRPAQIAEEDVLFPDWPRPDLNLACLELLVGLVYIAAPPEDAEDWLDRKPDPVALQRALDPLALAFELLGDGPRFLQDLERIEGTVNPPDMLFIDSAGAQAARKNTDLMVKRSRYSSLPLPLAAMALYTLQNFAPAGGAGMRTSMRGGGPMVTLVRPDVPGLWPLIWANVPFGQALDADELDELPWMRPTRVSDQGQVTVPPEGWSDPHPELFFGMPRRLRLTADESGLTAVNQVPRGTNYAGWVHPLSPYYLTKTEKLPKHPKPGGFGYRNWRGILLQSEGGERPGCLNRWLRVRPGERARLLVGGWAMSNATPLDFIWSEQPVFSLNADAETRVADLVEAAEQAAYALAINTRAGKGEDDTQSGAAARARQAFFARTQAPFEDLTREIADGRTDVAEPWLTVLRRTALALFDAEVMPGLADLQESRRRKAVDARRNLVSSLSGYGGIGKKIFTALGLELPKRKKETA</sequence>
<proteinExistence type="predicted"/>
<keyword evidence="2" id="KW-1185">Reference proteome</keyword>
<reference evidence="1 2" key="1">
    <citation type="submission" date="2019-06" db="EMBL/GenBank/DDBJ databases">
        <title>Paenimaribius caenipelagi gen. nov., sp. nov., isolated from a tidal flat.</title>
        <authorList>
            <person name="Yoon J.-H."/>
        </authorList>
    </citation>
    <scope>NUCLEOTIDE SEQUENCE [LARGE SCALE GENOMIC DNA]</scope>
    <source>
        <strain evidence="1 2">JBTF-M29</strain>
    </source>
</reference>
<dbReference type="RefSeq" id="WP_142835912.1">
    <property type="nucleotide sequence ID" value="NZ_VFSV01000045.1"/>
</dbReference>
<dbReference type="Pfam" id="PF09481">
    <property type="entry name" value="CRISPR_Cse1"/>
    <property type="match status" value="1"/>
</dbReference>
<gene>
    <name evidence="1" type="primary">casA</name>
    <name evidence="1" type="ORF">FEV53_16710</name>
</gene>
<dbReference type="CDD" id="cd09729">
    <property type="entry name" value="Cse1_I-E"/>
    <property type="match status" value="1"/>
</dbReference>
<evidence type="ECO:0000313" key="1">
    <source>
        <dbReference type="EMBL" id="TRD15378.1"/>
    </source>
</evidence>
<dbReference type="AlphaFoldDB" id="A0A547PMK4"/>
<accession>A0A547PMK4</accession>